<proteinExistence type="predicted"/>
<accession>A0A833WP37</accession>
<dbReference type="AlphaFoldDB" id="A0A833WP37"/>
<evidence type="ECO:0000259" key="1">
    <source>
        <dbReference type="Pfam" id="PF18488"/>
    </source>
</evidence>
<evidence type="ECO:0000313" key="3">
    <source>
        <dbReference type="Proteomes" id="UP000602510"/>
    </source>
</evidence>
<protein>
    <submittedName>
        <fullName evidence="2">WYL domain</fullName>
    </submittedName>
</protein>
<keyword evidence="3" id="KW-1185">Reference proteome</keyword>
<reference evidence="2" key="1">
    <citation type="submission" date="2020-04" db="EMBL/GenBank/DDBJ databases">
        <title>Hybrid Assembly of Korean Phytophthora infestans isolates.</title>
        <authorList>
            <person name="Prokchorchik M."/>
            <person name="Lee Y."/>
            <person name="Seo J."/>
            <person name="Cho J.-H."/>
            <person name="Park Y.-E."/>
            <person name="Jang D.-C."/>
            <person name="Im J.-S."/>
            <person name="Choi J.-G."/>
            <person name="Park H.-J."/>
            <person name="Lee G.-B."/>
            <person name="Lee Y.-G."/>
            <person name="Hong S.-Y."/>
            <person name="Cho K."/>
            <person name="Sohn K.H."/>
        </authorList>
    </citation>
    <scope>NUCLEOTIDE SEQUENCE</scope>
    <source>
        <strain evidence="2">KR_1_A1</strain>
    </source>
</reference>
<dbReference type="Gene3D" id="1.10.10.2470">
    <property type="match status" value="1"/>
</dbReference>
<dbReference type="Pfam" id="PF18488">
    <property type="entry name" value="WYL_3"/>
    <property type="match status" value="1"/>
</dbReference>
<feature type="domain" description="PexRD2 WYL" evidence="1">
    <location>
        <begin position="1"/>
        <end position="55"/>
    </location>
</feature>
<name>A0A833WP37_PHYIN</name>
<dbReference type="InterPro" id="IPR040691">
    <property type="entry name" value="PexRD2_WYL"/>
</dbReference>
<gene>
    <name evidence="2" type="ORF">GN244_ATG15533</name>
</gene>
<comment type="caution">
    <text evidence="2">The sequence shown here is derived from an EMBL/GenBank/DDBJ whole genome shotgun (WGS) entry which is preliminary data.</text>
</comment>
<dbReference type="EMBL" id="WSZM01000476">
    <property type="protein sequence ID" value="KAF4032601.1"/>
    <property type="molecule type" value="Genomic_DNA"/>
</dbReference>
<dbReference type="Proteomes" id="UP000602510">
    <property type="component" value="Unassembled WGS sequence"/>
</dbReference>
<sequence length="66" mass="7485">MKELLSAGYSVDDFAKKLDIADDLVGAQTSSGALQKFMHTDKYLQYATYLIFVSKANRKKRHTNIK</sequence>
<evidence type="ECO:0000313" key="2">
    <source>
        <dbReference type="EMBL" id="KAF4032601.1"/>
    </source>
</evidence>
<organism evidence="2 3">
    <name type="scientific">Phytophthora infestans</name>
    <name type="common">Potato late blight agent</name>
    <name type="synonym">Botrytis infestans</name>
    <dbReference type="NCBI Taxonomy" id="4787"/>
    <lineage>
        <taxon>Eukaryota</taxon>
        <taxon>Sar</taxon>
        <taxon>Stramenopiles</taxon>
        <taxon>Oomycota</taxon>
        <taxon>Peronosporomycetes</taxon>
        <taxon>Peronosporales</taxon>
        <taxon>Peronosporaceae</taxon>
        <taxon>Phytophthora</taxon>
    </lineage>
</organism>